<dbReference type="EMBL" id="AP022613">
    <property type="protein sequence ID" value="BBZ42633.1"/>
    <property type="molecule type" value="Genomic_DNA"/>
</dbReference>
<evidence type="ECO:0000313" key="2">
    <source>
        <dbReference type="Proteomes" id="UP000467385"/>
    </source>
</evidence>
<dbReference type="RefSeq" id="WP_139825113.1">
    <property type="nucleotide sequence ID" value="NZ_AP022613.1"/>
</dbReference>
<accession>A0A7I7YP06</accession>
<proteinExistence type="predicted"/>
<reference evidence="1 2" key="1">
    <citation type="journal article" date="2019" name="Emerg. Microbes Infect.">
        <title>Comprehensive subspecies identification of 175 nontuberculous mycobacteria species based on 7547 genomic profiles.</title>
        <authorList>
            <person name="Matsumoto Y."/>
            <person name="Kinjo T."/>
            <person name="Motooka D."/>
            <person name="Nabeya D."/>
            <person name="Jung N."/>
            <person name="Uechi K."/>
            <person name="Horii T."/>
            <person name="Iida T."/>
            <person name="Fujita J."/>
            <person name="Nakamura S."/>
        </authorList>
    </citation>
    <scope>NUCLEOTIDE SEQUENCE [LARGE SCALE GENOMIC DNA]</scope>
    <source>
        <strain evidence="1 2">JCM 14738</strain>
    </source>
</reference>
<organism evidence="1 2">
    <name type="scientific">Mycobacterium conspicuum</name>
    <dbReference type="NCBI Taxonomy" id="44010"/>
    <lineage>
        <taxon>Bacteria</taxon>
        <taxon>Bacillati</taxon>
        <taxon>Actinomycetota</taxon>
        <taxon>Actinomycetes</taxon>
        <taxon>Mycobacteriales</taxon>
        <taxon>Mycobacteriaceae</taxon>
        <taxon>Mycobacterium</taxon>
    </lineage>
</organism>
<gene>
    <name evidence="1" type="ORF">MCNS_56960</name>
</gene>
<protein>
    <submittedName>
        <fullName evidence="1">Uncharacterized protein</fullName>
    </submittedName>
</protein>
<sequence length="123" mass="13672">MKIDTFVLFVLLIVWLVSAIVAATIAYGREQSAWTWGVVTFLFLGPIGPDFALIAPHGAVEDAQVLGRPDSQPKTPEGRRHFVCPRCVADNYIPEADTSYECWRCSEHRRVKPKPSSQASTPD</sequence>
<dbReference type="AlphaFoldDB" id="A0A7I7YP06"/>
<dbReference type="OrthoDB" id="3628326at2"/>
<dbReference type="Proteomes" id="UP000467385">
    <property type="component" value="Chromosome"/>
</dbReference>
<evidence type="ECO:0000313" key="1">
    <source>
        <dbReference type="EMBL" id="BBZ42633.1"/>
    </source>
</evidence>
<name>A0A7I7YP06_9MYCO</name>
<keyword evidence="2" id="KW-1185">Reference proteome</keyword>